<evidence type="ECO:0000256" key="1">
    <source>
        <dbReference type="ARBA" id="ARBA00004236"/>
    </source>
</evidence>
<keyword evidence="20" id="KW-1185">Reference proteome</keyword>
<accession>A0AAN7V663</accession>
<dbReference type="SUPFAM" id="SSF52799">
    <property type="entry name" value="(Phosphotyrosine protein) phosphatases II"/>
    <property type="match status" value="1"/>
</dbReference>
<keyword evidence="8" id="KW-0904">Protein phosphatase</keyword>
<name>A0AAN7V663_9COLE</name>
<dbReference type="EMBL" id="JAVRBK010000009">
    <property type="protein sequence ID" value="KAK5639211.1"/>
    <property type="molecule type" value="Genomic_DNA"/>
</dbReference>
<evidence type="ECO:0000256" key="4">
    <source>
        <dbReference type="ARBA" id="ARBA00022475"/>
    </source>
</evidence>
<evidence type="ECO:0000256" key="10">
    <source>
        <dbReference type="ARBA" id="ARBA00023157"/>
    </source>
</evidence>
<evidence type="ECO:0000256" key="15">
    <source>
        <dbReference type="ARBA" id="ARBA00064590"/>
    </source>
</evidence>
<evidence type="ECO:0000256" key="16">
    <source>
        <dbReference type="ARBA" id="ARBA00069015"/>
    </source>
</evidence>
<proteinExistence type="predicted"/>
<dbReference type="Gene3D" id="3.90.190.10">
    <property type="entry name" value="Protein tyrosine phosphatase superfamily"/>
    <property type="match status" value="1"/>
</dbReference>
<evidence type="ECO:0000256" key="13">
    <source>
        <dbReference type="ARBA" id="ARBA00051722"/>
    </source>
</evidence>
<dbReference type="InterPro" id="IPR016130">
    <property type="entry name" value="Tyr_Pase_AS"/>
</dbReference>
<keyword evidence="12" id="KW-0636">Prenylation</keyword>
<dbReference type="InterPro" id="IPR000387">
    <property type="entry name" value="Tyr_Pase_dom"/>
</dbReference>
<evidence type="ECO:0000259" key="18">
    <source>
        <dbReference type="PROSITE" id="PS50056"/>
    </source>
</evidence>
<comment type="function">
    <text evidence="14">Protein tyrosine phosphatase which stimulates progression from G1 into S phase during mitosis. Enhances cell proliferation, cell motility and invasive activity, and promotes cancer metastasis. May be involved in the progression of cardiac hypertrophy by inhibiting intracellular calcium mobilization in response to angiotensin II.</text>
</comment>
<evidence type="ECO:0000256" key="7">
    <source>
        <dbReference type="ARBA" id="ARBA00022801"/>
    </source>
</evidence>
<comment type="subunit">
    <text evidence="15">Interacts with tubulin.</text>
</comment>
<keyword evidence="11" id="KW-0449">Lipoprotein</keyword>
<dbReference type="GO" id="GO:0005886">
    <property type="term" value="C:plasma membrane"/>
    <property type="evidence" value="ECO:0007669"/>
    <property type="project" value="UniProtKB-SubCell"/>
</dbReference>
<evidence type="ECO:0000313" key="19">
    <source>
        <dbReference type="EMBL" id="KAK5639211.1"/>
    </source>
</evidence>
<evidence type="ECO:0000256" key="17">
    <source>
        <dbReference type="ARBA" id="ARBA00082375"/>
    </source>
</evidence>
<dbReference type="AlphaFoldDB" id="A0AAN7V663"/>
<evidence type="ECO:0000256" key="14">
    <source>
        <dbReference type="ARBA" id="ARBA00057132"/>
    </source>
</evidence>
<keyword evidence="10" id="KW-1015">Disulfide bond</keyword>
<feature type="domain" description="Tyrosine specific protein phosphatases" evidence="18">
    <location>
        <begin position="81"/>
        <end position="147"/>
    </location>
</feature>
<evidence type="ECO:0000256" key="9">
    <source>
        <dbReference type="ARBA" id="ARBA00023136"/>
    </source>
</evidence>
<keyword evidence="7" id="KW-0378">Hydrolase</keyword>
<sequence length="166" mass="19010">MAPSIETITAFQYNHLKLLLCRQPNCSTIKPYVEELRKYNANTIIKACESSNCEDLFDDSEIDVRNFTFQNGSFPSNGLIEIWIDFVKKYFEQFPDASLGIHCVDGLGRSAVLVALALIEGGLDQHRTIELIKSKRRGAFNRYQEEKLIHYKSQNRLVISNYNVKG</sequence>
<evidence type="ECO:0000256" key="3">
    <source>
        <dbReference type="ARBA" id="ARBA00013064"/>
    </source>
</evidence>
<dbReference type="GO" id="GO:0043542">
    <property type="term" value="P:endothelial cell migration"/>
    <property type="evidence" value="ECO:0007669"/>
    <property type="project" value="UniProtKB-ARBA"/>
</dbReference>
<keyword evidence="6" id="KW-0967">Endosome</keyword>
<evidence type="ECO:0000256" key="11">
    <source>
        <dbReference type="ARBA" id="ARBA00023288"/>
    </source>
</evidence>
<dbReference type="GO" id="GO:0004725">
    <property type="term" value="F:protein tyrosine phosphatase activity"/>
    <property type="evidence" value="ECO:0007669"/>
    <property type="project" value="UniProtKB-EC"/>
</dbReference>
<organism evidence="19 20">
    <name type="scientific">Pyrocoelia pectoralis</name>
    <dbReference type="NCBI Taxonomy" id="417401"/>
    <lineage>
        <taxon>Eukaryota</taxon>
        <taxon>Metazoa</taxon>
        <taxon>Ecdysozoa</taxon>
        <taxon>Arthropoda</taxon>
        <taxon>Hexapoda</taxon>
        <taxon>Insecta</taxon>
        <taxon>Pterygota</taxon>
        <taxon>Neoptera</taxon>
        <taxon>Endopterygota</taxon>
        <taxon>Coleoptera</taxon>
        <taxon>Polyphaga</taxon>
        <taxon>Elateriformia</taxon>
        <taxon>Elateroidea</taxon>
        <taxon>Lampyridae</taxon>
        <taxon>Lampyrinae</taxon>
        <taxon>Pyrocoelia</taxon>
    </lineage>
</organism>
<dbReference type="Proteomes" id="UP001329430">
    <property type="component" value="Chromosome 9"/>
</dbReference>
<protein>
    <recommendedName>
        <fullName evidence="16">Protein tyrosine phosphatase type IVA 3</fullName>
        <ecNumber evidence="3">3.1.3.48</ecNumber>
    </recommendedName>
    <alternativeName>
        <fullName evidence="17">Protein-tyrosine phosphatase 4a3</fullName>
    </alternativeName>
</protein>
<dbReference type="InterPro" id="IPR029021">
    <property type="entry name" value="Prot-tyrosine_phosphatase-like"/>
</dbReference>
<dbReference type="SMART" id="SM00404">
    <property type="entry name" value="PTPc_motif"/>
    <property type="match status" value="1"/>
</dbReference>
<dbReference type="InterPro" id="IPR050561">
    <property type="entry name" value="PTP"/>
</dbReference>
<comment type="caution">
    <text evidence="19">The sequence shown here is derived from an EMBL/GenBank/DDBJ whole genome shotgun (WGS) entry which is preliminary data.</text>
</comment>
<comment type="catalytic activity">
    <reaction evidence="13">
        <text>O-phospho-L-tyrosyl-[protein] + H2O = L-tyrosyl-[protein] + phosphate</text>
        <dbReference type="Rhea" id="RHEA:10684"/>
        <dbReference type="Rhea" id="RHEA-COMP:10136"/>
        <dbReference type="Rhea" id="RHEA-COMP:20101"/>
        <dbReference type="ChEBI" id="CHEBI:15377"/>
        <dbReference type="ChEBI" id="CHEBI:43474"/>
        <dbReference type="ChEBI" id="CHEBI:46858"/>
        <dbReference type="ChEBI" id="CHEBI:61978"/>
        <dbReference type="EC" id="3.1.3.48"/>
    </reaction>
</comment>
<dbReference type="PROSITE" id="PS00383">
    <property type="entry name" value="TYR_PHOSPHATASE_1"/>
    <property type="match status" value="1"/>
</dbReference>
<dbReference type="FunFam" id="3.90.190.10:FF:000105">
    <property type="entry name" value="Protein tyrosine phosphatase type IVA 3"/>
    <property type="match status" value="1"/>
</dbReference>
<keyword evidence="4" id="KW-1003">Cell membrane</keyword>
<dbReference type="EC" id="3.1.3.48" evidence="3"/>
<comment type="subcellular location">
    <subcellularLocation>
        <location evidence="1">Cell membrane</location>
    </subcellularLocation>
    <subcellularLocation>
        <location evidence="2">Early endosome</location>
    </subcellularLocation>
</comment>
<evidence type="ECO:0000256" key="8">
    <source>
        <dbReference type="ARBA" id="ARBA00022912"/>
    </source>
</evidence>
<dbReference type="PROSITE" id="PS50056">
    <property type="entry name" value="TYR_PHOSPHATASE_2"/>
    <property type="match status" value="1"/>
</dbReference>
<evidence type="ECO:0000256" key="6">
    <source>
        <dbReference type="ARBA" id="ARBA00022753"/>
    </source>
</evidence>
<keyword evidence="5" id="KW-0488">Methylation</keyword>
<gene>
    <name evidence="19" type="ORF">RI129_011703</name>
</gene>
<dbReference type="GO" id="GO:0009966">
    <property type="term" value="P:regulation of signal transduction"/>
    <property type="evidence" value="ECO:0007669"/>
    <property type="project" value="UniProtKB-ARBA"/>
</dbReference>
<reference evidence="19 20" key="1">
    <citation type="journal article" date="2024" name="Insects">
        <title>An Improved Chromosome-Level Genome Assembly of the Firefly Pyrocoelia pectoralis.</title>
        <authorList>
            <person name="Fu X."/>
            <person name="Meyer-Rochow V.B."/>
            <person name="Ballantyne L."/>
            <person name="Zhu X."/>
        </authorList>
    </citation>
    <scope>NUCLEOTIDE SEQUENCE [LARGE SCALE GENOMIC DNA]</scope>
    <source>
        <strain evidence="19">XCY_ONT2</strain>
    </source>
</reference>
<evidence type="ECO:0000256" key="2">
    <source>
        <dbReference type="ARBA" id="ARBA00004412"/>
    </source>
</evidence>
<keyword evidence="9" id="KW-0472">Membrane</keyword>
<dbReference type="InterPro" id="IPR003595">
    <property type="entry name" value="Tyr_Pase_cat"/>
</dbReference>
<evidence type="ECO:0000313" key="20">
    <source>
        <dbReference type="Proteomes" id="UP001329430"/>
    </source>
</evidence>
<evidence type="ECO:0000256" key="12">
    <source>
        <dbReference type="ARBA" id="ARBA00023289"/>
    </source>
</evidence>
<evidence type="ECO:0000256" key="5">
    <source>
        <dbReference type="ARBA" id="ARBA00022481"/>
    </source>
</evidence>
<dbReference type="PANTHER" id="PTHR23339">
    <property type="entry name" value="TYROSINE SPECIFIC PROTEIN PHOSPHATASE AND DUAL SPECIFICITY PROTEIN PHOSPHATASE"/>
    <property type="match status" value="1"/>
</dbReference>
<dbReference type="GO" id="GO:0005769">
    <property type="term" value="C:early endosome"/>
    <property type="evidence" value="ECO:0007669"/>
    <property type="project" value="UniProtKB-SubCell"/>
</dbReference>